<evidence type="ECO:0000256" key="4">
    <source>
        <dbReference type="ARBA" id="ARBA00022679"/>
    </source>
</evidence>
<accession>A0A8B8BI69</accession>
<dbReference type="PANTHER" id="PTHR19297">
    <property type="entry name" value="GLYCOSYLTRANSFERASE 14 FAMILY MEMBER"/>
    <property type="match status" value="1"/>
</dbReference>
<keyword evidence="8 11" id="KW-0472">Membrane</keyword>
<gene>
    <name evidence="13" type="primary">LOC111110747</name>
</gene>
<dbReference type="GO" id="GO:0008375">
    <property type="term" value="F:acetylglucosaminyltransferase activity"/>
    <property type="evidence" value="ECO:0007669"/>
    <property type="project" value="TreeGrafter"/>
</dbReference>
<sequence length="456" mass="52880">MKYPGSVLSKPLLVGLAVVLLIFFIINVSYDIEKKRETEKRREKRKHRQKQNLDNLLFHPRPVEHGRKSIGDRDWHSGDTIPRFFRKNVKELKMNCDPLFKGSITAVSRAKHVKHPRREISPSKYEILTKKCVLFKYYRNYITGPLTTKENKYPLAYSIIMKDSVFQFESLLHAIYRPQNYYCIHIDVNSPSEIRHAVQSIAKCFQNVFTISVARSVTRGTLSHLQAELGCLRNLLKHSKWNYFINLSENDFPLKINNDIVNILTSLKGANSIPGIPLDPQAEKKAGRLPSGIKPFTGEGDVIMNRETAHFAVNHPRAHSVLAWADKTTHPQRTFYATLNFNPLLKIKGSYKGPSDLPHLQKLEHIAKFVDAKNSSTHACHGSRSFQGYCTFGIGDLPYLINRKELFAYRFRWDSDRLVLQCMEQMIFQRSKEQFMYPKDYDLSFYKHLDIVKHQV</sequence>
<dbReference type="KEGG" id="cvn:111110747"/>
<dbReference type="GeneID" id="111110747"/>
<keyword evidence="5 11" id="KW-0812">Transmembrane</keyword>
<keyword evidence="3" id="KW-0328">Glycosyltransferase</keyword>
<dbReference type="RefSeq" id="XP_022303060.1">
    <property type="nucleotide sequence ID" value="XM_022447352.1"/>
</dbReference>
<dbReference type="PANTHER" id="PTHR19297:SF185">
    <property type="entry name" value="BETA-1,3-GALACTOSYL-O-GLYCOSYL-GLYCOPROTEIN BETA-1,6-N-ACETYLGLUCOSAMINYLTRANSFERASE 3"/>
    <property type="match status" value="1"/>
</dbReference>
<keyword evidence="7 11" id="KW-1133">Transmembrane helix</keyword>
<keyword evidence="6" id="KW-0735">Signal-anchor</keyword>
<evidence type="ECO:0000256" key="6">
    <source>
        <dbReference type="ARBA" id="ARBA00022968"/>
    </source>
</evidence>
<evidence type="ECO:0000256" key="8">
    <source>
        <dbReference type="ARBA" id="ARBA00023136"/>
    </source>
</evidence>
<keyword evidence="12" id="KW-1185">Reference proteome</keyword>
<comment type="pathway">
    <text evidence="2">Protein modification; protein glycosylation.</text>
</comment>
<evidence type="ECO:0000256" key="3">
    <source>
        <dbReference type="ARBA" id="ARBA00022676"/>
    </source>
</evidence>
<proteinExistence type="inferred from homology"/>
<name>A0A8B8BI69_CRAVI</name>
<dbReference type="Proteomes" id="UP000694844">
    <property type="component" value="Chromosome 9"/>
</dbReference>
<dbReference type="AlphaFoldDB" id="A0A8B8BI69"/>
<evidence type="ECO:0000256" key="10">
    <source>
        <dbReference type="ARBA" id="ARBA00038150"/>
    </source>
</evidence>
<keyword evidence="4" id="KW-0808">Transferase</keyword>
<keyword evidence="9" id="KW-0325">Glycoprotein</keyword>
<reference evidence="13" key="1">
    <citation type="submission" date="2025-08" db="UniProtKB">
        <authorList>
            <consortium name="RefSeq"/>
        </authorList>
    </citation>
    <scope>IDENTIFICATION</scope>
    <source>
        <tissue evidence="13">Whole sample</tissue>
    </source>
</reference>
<evidence type="ECO:0000256" key="11">
    <source>
        <dbReference type="SAM" id="Phobius"/>
    </source>
</evidence>
<evidence type="ECO:0000313" key="12">
    <source>
        <dbReference type="Proteomes" id="UP000694844"/>
    </source>
</evidence>
<protein>
    <submittedName>
        <fullName evidence="13">Beta-1,3-galactosyl-O-glycosyl-glycoprotein beta-1,6-N-acetylglucosaminyltransferase-like</fullName>
    </submittedName>
</protein>
<dbReference type="GO" id="GO:0016020">
    <property type="term" value="C:membrane"/>
    <property type="evidence" value="ECO:0007669"/>
    <property type="project" value="UniProtKB-SubCell"/>
</dbReference>
<organism evidence="12 13">
    <name type="scientific">Crassostrea virginica</name>
    <name type="common">Eastern oyster</name>
    <dbReference type="NCBI Taxonomy" id="6565"/>
    <lineage>
        <taxon>Eukaryota</taxon>
        <taxon>Metazoa</taxon>
        <taxon>Spiralia</taxon>
        <taxon>Lophotrochozoa</taxon>
        <taxon>Mollusca</taxon>
        <taxon>Bivalvia</taxon>
        <taxon>Autobranchia</taxon>
        <taxon>Pteriomorphia</taxon>
        <taxon>Ostreida</taxon>
        <taxon>Ostreoidea</taxon>
        <taxon>Ostreidae</taxon>
        <taxon>Crassostrea</taxon>
    </lineage>
</organism>
<evidence type="ECO:0000256" key="7">
    <source>
        <dbReference type="ARBA" id="ARBA00022989"/>
    </source>
</evidence>
<comment type="similarity">
    <text evidence="10">Belongs to the glycosyltransferase 14 family.</text>
</comment>
<dbReference type="InterPro" id="IPR003406">
    <property type="entry name" value="Glyco_trans_14"/>
</dbReference>
<evidence type="ECO:0000256" key="1">
    <source>
        <dbReference type="ARBA" id="ARBA00004606"/>
    </source>
</evidence>
<evidence type="ECO:0000256" key="2">
    <source>
        <dbReference type="ARBA" id="ARBA00004922"/>
    </source>
</evidence>
<dbReference type="OrthoDB" id="2019572at2759"/>
<comment type="subcellular location">
    <subcellularLocation>
        <location evidence="1">Membrane</location>
        <topology evidence="1">Single-pass type II membrane protein</topology>
    </subcellularLocation>
</comment>
<dbReference type="Pfam" id="PF02485">
    <property type="entry name" value="Branch"/>
    <property type="match status" value="1"/>
</dbReference>
<evidence type="ECO:0000256" key="9">
    <source>
        <dbReference type="ARBA" id="ARBA00023180"/>
    </source>
</evidence>
<evidence type="ECO:0000256" key="5">
    <source>
        <dbReference type="ARBA" id="ARBA00022692"/>
    </source>
</evidence>
<evidence type="ECO:0000313" key="13">
    <source>
        <dbReference type="RefSeq" id="XP_022303060.1"/>
    </source>
</evidence>
<feature type="transmembrane region" description="Helical" evidence="11">
    <location>
        <begin position="12"/>
        <end position="32"/>
    </location>
</feature>